<sequence length="237" mass="25647">MGAALSRANVDVVPSQNGTSGPVSNVLEGSSVTDANGIESQAYDALARGFVSPQPAGPDTSHRRPRSNRKTQMQVSRTSLPRHTHIAAYFTSLLLSNMIQAIGMLINIHWVIHGGVFSGSLCSVQGPSALPPFLIRSFDGNPETITGAFKQAGNVGAALWSFMLALHTFNLLFLRLKIATSAWNQWLTLYIGWSSILFVVLIGPLVIQSKDKGPYFSVSGYWCARSPLVPHTHMTKL</sequence>
<feature type="transmembrane region" description="Helical" evidence="2">
    <location>
        <begin position="86"/>
        <end position="112"/>
    </location>
</feature>
<accession>A0A4V3XG08</accession>
<proteinExistence type="predicted"/>
<evidence type="ECO:0000256" key="2">
    <source>
        <dbReference type="SAM" id="Phobius"/>
    </source>
</evidence>
<keyword evidence="2" id="KW-1133">Transmembrane helix</keyword>
<evidence type="ECO:0000313" key="3">
    <source>
        <dbReference type="EMBL" id="THH19613.1"/>
    </source>
</evidence>
<keyword evidence="4" id="KW-1185">Reference proteome</keyword>
<reference evidence="3 4" key="1">
    <citation type="submission" date="2019-02" db="EMBL/GenBank/DDBJ databases">
        <title>Genome sequencing of the rare red list fungi Bondarzewia mesenterica.</title>
        <authorList>
            <person name="Buettner E."/>
            <person name="Kellner H."/>
        </authorList>
    </citation>
    <scope>NUCLEOTIDE SEQUENCE [LARGE SCALE GENOMIC DNA]</scope>
    <source>
        <strain evidence="3 4">DSM 108281</strain>
    </source>
</reference>
<keyword evidence="2" id="KW-0472">Membrane</keyword>
<gene>
    <name evidence="3" type="ORF">EW146_g1576</name>
</gene>
<dbReference type="Proteomes" id="UP000310158">
    <property type="component" value="Unassembled WGS sequence"/>
</dbReference>
<evidence type="ECO:0000313" key="4">
    <source>
        <dbReference type="Proteomes" id="UP000310158"/>
    </source>
</evidence>
<feature type="transmembrane region" description="Helical" evidence="2">
    <location>
        <begin position="186"/>
        <end position="207"/>
    </location>
</feature>
<comment type="caution">
    <text evidence="3">The sequence shown here is derived from an EMBL/GenBank/DDBJ whole genome shotgun (WGS) entry which is preliminary data.</text>
</comment>
<dbReference type="EMBL" id="SGPL01000040">
    <property type="protein sequence ID" value="THH19613.1"/>
    <property type="molecule type" value="Genomic_DNA"/>
</dbReference>
<evidence type="ECO:0000256" key="1">
    <source>
        <dbReference type="SAM" id="MobiDB-lite"/>
    </source>
</evidence>
<feature type="compositionally biased region" description="Polar residues" evidence="1">
    <location>
        <begin position="14"/>
        <end position="25"/>
    </location>
</feature>
<organism evidence="3 4">
    <name type="scientific">Bondarzewia mesenterica</name>
    <dbReference type="NCBI Taxonomy" id="1095465"/>
    <lineage>
        <taxon>Eukaryota</taxon>
        <taxon>Fungi</taxon>
        <taxon>Dikarya</taxon>
        <taxon>Basidiomycota</taxon>
        <taxon>Agaricomycotina</taxon>
        <taxon>Agaricomycetes</taxon>
        <taxon>Russulales</taxon>
        <taxon>Bondarzewiaceae</taxon>
        <taxon>Bondarzewia</taxon>
    </lineage>
</organism>
<protein>
    <recommendedName>
        <fullName evidence="5">Glucose receptor Git3 N-terminal domain-containing protein</fullName>
    </recommendedName>
</protein>
<feature type="region of interest" description="Disordered" evidence="1">
    <location>
        <begin position="1"/>
        <end position="25"/>
    </location>
</feature>
<dbReference type="AlphaFoldDB" id="A0A4V3XG08"/>
<name>A0A4V3XG08_9AGAM</name>
<keyword evidence="2" id="KW-0812">Transmembrane</keyword>
<dbReference type="OrthoDB" id="100006at2759"/>
<feature type="transmembrane region" description="Helical" evidence="2">
    <location>
        <begin position="157"/>
        <end position="174"/>
    </location>
</feature>
<evidence type="ECO:0008006" key="5">
    <source>
        <dbReference type="Google" id="ProtNLM"/>
    </source>
</evidence>
<feature type="region of interest" description="Disordered" evidence="1">
    <location>
        <begin position="50"/>
        <end position="77"/>
    </location>
</feature>